<evidence type="ECO:0000313" key="2">
    <source>
        <dbReference type="EMBL" id="GJT91579.1"/>
    </source>
</evidence>
<gene>
    <name evidence="2" type="ORF">Tco_1080424</name>
</gene>
<evidence type="ECO:0000256" key="1">
    <source>
        <dbReference type="SAM" id="MobiDB-lite"/>
    </source>
</evidence>
<keyword evidence="3" id="KW-1185">Reference proteome</keyword>
<reference evidence="2" key="2">
    <citation type="submission" date="2022-01" db="EMBL/GenBank/DDBJ databases">
        <authorList>
            <person name="Yamashiro T."/>
            <person name="Shiraishi A."/>
            <person name="Satake H."/>
            <person name="Nakayama K."/>
        </authorList>
    </citation>
    <scope>NUCLEOTIDE SEQUENCE</scope>
</reference>
<dbReference type="EMBL" id="BQNB010020031">
    <property type="protein sequence ID" value="GJT91579.1"/>
    <property type="molecule type" value="Genomic_DNA"/>
</dbReference>
<protein>
    <submittedName>
        <fullName evidence="2">Uncharacterized protein</fullName>
    </submittedName>
</protein>
<accession>A0ABQ5HVJ5</accession>
<dbReference type="Proteomes" id="UP001151760">
    <property type="component" value="Unassembled WGS sequence"/>
</dbReference>
<feature type="region of interest" description="Disordered" evidence="1">
    <location>
        <begin position="453"/>
        <end position="499"/>
    </location>
</feature>
<feature type="compositionally biased region" description="Basic and acidic residues" evidence="1">
    <location>
        <begin position="478"/>
        <end position="493"/>
    </location>
</feature>
<organism evidence="2 3">
    <name type="scientific">Tanacetum coccineum</name>
    <dbReference type="NCBI Taxonomy" id="301880"/>
    <lineage>
        <taxon>Eukaryota</taxon>
        <taxon>Viridiplantae</taxon>
        <taxon>Streptophyta</taxon>
        <taxon>Embryophyta</taxon>
        <taxon>Tracheophyta</taxon>
        <taxon>Spermatophyta</taxon>
        <taxon>Magnoliopsida</taxon>
        <taxon>eudicotyledons</taxon>
        <taxon>Gunneridae</taxon>
        <taxon>Pentapetalae</taxon>
        <taxon>asterids</taxon>
        <taxon>campanulids</taxon>
        <taxon>Asterales</taxon>
        <taxon>Asteraceae</taxon>
        <taxon>Asteroideae</taxon>
        <taxon>Anthemideae</taxon>
        <taxon>Anthemidinae</taxon>
        <taxon>Tanacetum</taxon>
    </lineage>
</organism>
<name>A0ABQ5HVJ5_9ASTR</name>
<evidence type="ECO:0000313" key="3">
    <source>
        <dbReference type="Proteomes" id="UP001151760"/>
    </source>
</evidence>
<proteinExistence type="predicted"/>
<comment type="caution">
    <text evidence="2">The sequence shown here is derived from an EMBL/GenBank/DDBJ whole genome shotgun (WGS) entry which is preliminary data.</text>
</comment>
<reference evidence="2" key="1">
    <citation type="journal article" date="2022" name="Int. J. Mol. Sci.">
        <title>Draft Genome of Tanacetum Coccineum: Genomic Comparison of Closely Related Tanacetum-Family Plants.</title>
        <authorList>
            <person name="Yamashiro T."/>
            <person name="Shiraishi A."/>
            <person name="Nakayama K."/>
            <person name="Satake H."/>
        </authorList>
    </citation>
    <scope>NUCLEOTIDE SEQUENCE</scope>
</reference>
<sequence length="522" mass="59415">MQDEGHADRDLLHLDLNGTIPPNDFPEPENNWANTYATTYKVPEENKLQRKTYDIGSFIKWSCQCRNKKEEAMQVDLEGPAFNLFLVGGEAGELGLIIEEISLILKKYIKVKDEPGINYYGNEVDSMVLIFVASSAVGSPFNYIDQDEQSTVDKESLIRRCIGDPSRSNFNIKSIQEHAIWRYLDANENPTSIRCERTRASNSWIMIIAVQNSKEARLILHGSKECRYELHQFEDKTSGNSSTKPFGRWFIKLKVVMEEGNVLIESFAPVARVFVCLEAVRIFVAHGSTQVFSNLSDESETGARAMDHAGTLISKMHSGGIQFLGDKLVKTDVKETQCTAMSSAGAEYYSDERFFKSEERMSAKRRCPDNGRWRYRVFSTRFKFNKTACHSQTTPFEDIMKATIFVIKASATLNIQASRSRKFLAERSAHTNICTQSFLKRYGYIKNHMKTIKNGQARTRESEEYKKKPKNLSLSQKQSKDGQTKSTQKDKSSKYFTLVPQLSQKSKNVPSSLIGPRKAYWA</sequence>